<evidence type="ECO:0000313" key="5">
    <source>
        <dbReference type="Proteomes" id="UP000265520"/>
    </source>
</evidence>
<evidence type="ECO:0000313" key="4">
    <source>
        <dbReference type="EMBL" id="MCI38739.1"/>
    </source>
</evidence>
<dbReference type="PROSITE" id="PS50158">
    <property type="entry name" value="ZF_CCHC"/>
    <property type="match status" value="2"/>
</dbReference>
<accession>A0A392RQZ8</accession>
<dbReference type="Gene3D" id="4.10.60.10">
    <property type="entry name" value="Zinc finger, CCHC-type"/>
    <property type="match status" value="1"/>
</dbReference>
<dbReference type="InterPro" id="IPR036875">
    <property type="entry name" value="Znf_CCHC_sf"/>
</dbReference>
<dbReference type="Pfam" id="PF00098">
    <property type="entry name" value="zf-CCHC"/>
    <property type="match status" value="2"/>
</dbReference>
<dbReference type="SUPFAM" id="SSF57756">
    <property type="entry name" value="Retrovirus zinc finger-like domains"/>
    <property type="match status" value="1"/>
</dbReference>
<reference evidence="4 5" key="1">
    <citation type="journal article" date="2018" name="Front. Plant Sci.">
        <title>Red Clover (Trifolium pratense) and Zigzag Clover (T. medium) - A Picture of Genomic Similarities and Differences.</title>
        <authorList>
            <person name="Dluhosova J."/>
            <person name="Istvanek J."/>
            <person name="Nedelnik J."/>
            <person name="Repkova J."/>
        </authorList>
    </citation>
    <scope>NUCLEOTIDE SEQUENCE [LARGE SCALE GENOMIC DNA]</scope>
    <source>
        <strain evidence="5">cv. 10/8</strain>
        <tissue evidence="4">Leaf</tissue>
    </source>
</reference>
<evidence type="ECO:0000256" key="1">
    <source>
        <dbReference type="PROSITE-ProRule" id="PRU00047"/>
    </source>
</evidence>
<keyword evidence="1" id="KW-0863">Zinc-finger</keyword>
<feature type="domain" description="CCHC-type" evidence="3">
    <location>
        <begin position="55"/>
        <end position="69"/>
    </location>
</feature>
<feature type="non-terminal residue" evidence="4">
    <location>
        <position position="69"/>
    </location>
</feature>
<dbReference type="AlphaFoldDB" id="A0A392RQZ8"/>
<comment type="caution">
    <text evidence="4">The sequence shown here is derived from an EMBL/GenBank/DDBJ whole genome shotgun (WGS) entry which is preliminary data.</text>
</comment>
<dbReference type="Proteomes" id="UP000265520">
    <property type="component" value="Unassembled WGS sequence"/>
</dbReference>
<sequence>MKGKGQYRSKPYDNKGRGNARGGKGKEKYYGDDRCFKCGMMGHHSFECKKGRDVCFNCGEVGHKSYECK</sequence>
<dbReference type="EMBL" id="LXQA010259283">
    <property type="protein sequence ID" value="MCI38739.1"/>
    <property type="molecule type" value="Genomic_DNA"/>
</dbReference>
<dbReference type="GO" id="GO:0008270">
    <property type="term" value="F:zinc ion binding"/>
    <property type="evidence" value="ECO:0007669"/>
    <property type="project" value="UniProtKB-KW"/>
</dbReference>
<keyword evidence="1" id="KW-0862">Zinc</keyword>
<feature type="region of interest" description="Disordered" evidence="2">
    <location>
        <begin position="1"/>
        <end position="27"/>
    </location>
</feature>
<organism evidence="4 5">
    <name type="scientific">Trifolium medium</name>
    <dbReference type="NCBI Taxonomy" id="97028"/>
    <lineage>
        <taxon>Eukaryota</taxon>
        <taxon>Viridiplantae</taxon>
        <taxon>Streptophyta</taxon>
        <taxon>Embryophyta</taxon>
        <taxon>Tracheophyta</taxon>
        <taxon>Spermatophyta</taxon>
        <taxon>Magnoliopsida</taxon>
        <taxon>eudicotyledons</taxon>
        <taxon>Gunneridae</taxon>
        <taxon>Pentapetalae</taxon>
        <taxon>rosids</taxon>
        <taxon>fabids</taxon>
        <taxon>Fabales</taxon>
        <taxon>Fabaceae</taxon>
        <taxon>Papilionoideae</taxon>
        <taxon>50 kb inversion clade</taxon>
        <taxon>NPAAA clade</taxon>
        <taxon>Hologalegina</taxon>
        <taxon>IRL clade</taxon>
        <taxon>Trifolieae</taxon>
        <taxon>Trifolium</taxon>
    </lineage>
</organism>
<feature type="domain" description="CCHC-type" evidence="3">
    <location>
        <begin position="34"/>
        <end position="50"/>
    </location>
</feature>
<evidence type="ECO:0000256" key="2">
    <source>
        <dbReference type="SAM" id="MobiDB-lite"/>
    </source>
</evidence>
<dbReference type="GO" id="GO:0003676">
    <property type="term" value="F:nucleic acid binding"/>
    <property type="evidence" value="ECO:0007669"/>
    <property type="project" value="InterPro"/>
</dbReference>
<name>A0A392RQZ8_9FABA</name>
<keyword evidence="1" id="KW-0479">Metal-binding</keyword>
<protein>
    <recommendedName>
        <fullName evidence="3">CCHC-type domain-containing protein</fullName>
    </recommendedName>
</protein>
<proteinExistence type="predicted"/>
<keyword evidence="5" id="KW-1185">Reference proteome</keyword>
<evidence type="ECO:0000259" key="3">
    <source>
        <dbReference type="PROSITE" id="PS50158"/>
    </source>
</evidence>
<dbReference type="SMART" id="SM00343">
    <property type="entry name" value="ZnF_C2HC"/>
    <property type="match status" value="2"/>
</dbReference>
<dbReference type="InterPro" id="IPR001878">
    <property type="entry name" value="Znf_CCHC"/>
</dbReference>